<evidence type="ECO:0000259" key="10">
    <source>
        <dbReference type="Pfam" id="PF02770"/>
    </source>
</evidence>
<keyword evidence="6 8" id="KW-0560">Oxidoreductase</keyword>
<proteinExistence type="inferred from homology"/>
<dbReference type="InterPro" id="IPR009075">
    <property type="entry name" value="AcylCo_DH/oxidase_C"/>
</dbReference>
<keyword evidence="4 8" id="KW-0285">Flavoprotein</keyword>
<dbReference type="Pfam" id="PF21263">
    <property type="entry name" value="Acyl-CoA-dh_C"/>
    <property type="match status" value="1"/>
</dbReference>
<comment type="subunit">
    <text evidence="3">Homotetramer.</text>
</comment>
<dbReference type="InterPro" id="IPR013786">
    <property type="entry name" value="AcylCoA_DH/ox_N"/>
</dbReference>
<evidence type="ECO:0000259" key="9">
    <source>
        <dbReference type="Pfam" id="PF00441"/>
    </source>
</evidence>
<protein>
    <submittedName>
        <fullName evidence="13">Acyl-CoA dehydrogenase</fullName>
    </submittedName>
</protein>
<dbReference type="EMBL" id="NAAD01000012">
    <property type="protein sequence ID" value="ORJ59351.1"/>
    <property type="molecule type" value="Genomic_DNA"/>
</dbReference>
<dbReference type="Gene3D" id="1.10.540.10">
    <property type="entry name" value="Acyl-CoA dehydrogenase/oxidase, N-terminal domain"/>
    <property type="match status" value="1"/>
</dbReference>
<evidence type="ECO:0000256" key="6">
    <source>
        <dbReference type="ARBA" id="ARBA00023002"/>
    </source>
</evidence>
<evidence type="ECO:0000256" key="8">
    <source>
        <dbReference type="RuleBase" id="RU362125"/>
    </source>
</evidence>
<dbReference type="STRING" id="1969733.B5V00_10350"/>
<dbReference type="PROSITE" id="PS00073">
    <property type="entry name" value="ACYL_COA_DH_2"/>
    <property type="match status" value="1"/>
</dbReference>
<dbReference type="InterPro" id="IPR006089">
    <property type="entry name" value="Acyl-CoA_DH_CS"/>
</dbReference>
<evidence type="ECO:0000256" key="3">
    <source>
        <dbReference type="ARBA" id="ARBA00011881"/>
    </source>
</evidence>
<dbReference type="SUPFAM" id="SSF47203">
    <property type="entry name" value="Acyl-CoA dehydrogenase C-terminal domain-like"/>
    <property type="match status" value="1"/>
</dbReference>
<feature type="domain" description="Acyl-CoA dehydrogenase/oxidase C-terminal" evidence="9">
    <location>
        <begin position="248"/>
        <end position="411"/>
    </location>
</feature>
<dbReference type="InterPro" id="IPR049426">
    <property type="entry name" value="Acyl-CoA-dh-like_C"/>
</dbReference>
<dbReference type="InterPro" id="IPR037069">
    <property type="entry name" value="AcylCoA_DH/ox_N_sf"/>
</dbReference>
<evidence type="ECO:0000256" key="1">
    <source>
        <dbReference type="ARBA" id="ARBA00001974"/>
    </source>
</evidence>
<evidence type="ECO:0000256" key="7">
    <source>
        <dbReference type="ARBA" id="ARBA00052546"/>
    </source>
</evidence>
<dbReference type="FunFam" id="1.10.540.10:FF:000001">
    <property type="entry name" value="Very long-chain-specific acyl-CoA dehydrogenase, mitochondrial"/>
    <property type="match status" value="1"/>
</dbReference>
<feature type="domain" description="Acyl-CoA dehydrogenase/oxidase N-terminal" evidence="11">
    <location>
        <begin position="27"/>
        <end position="138"/>
    </location>
</feature>
<dbReference type="FunFam" id="1.20.140.10:FF:000019">
    <property type="entry name" value="Acyl-CoA dehydrogenase"/>
    <property type="match status" value="1"/>
</dbReference>
<feature type="domain" description="Acyl-CoA oxidase/dehydrogenase middle" evidence="10">
    <location>
        <begin position="143"/>
        <end position="236"/>
    </location>
</feature>
<dbReference type="PANTHER" id="PTHR43884:SF12">
    <property type="entry name" value="ISOVALERYL-COA DEHYDROGENASE, MITOCHONDRIAL-RELATED"/>
    <property type="match status" value="1"/>
</dbReference>
<keyword evidence="14" id="KW-1185">Reference proteome</keyword>
<dbReference type="Pfam" id="PF02770">
    <property type="entry name" value="Acyl-CoA_dh_M"/>
    <property type="match status" value="1"/>
</dbReference>
<dbReference type="GO" id="GO:0050660">
    <property type="term" value="F:flavin adenine dinucleotide binding"/>
    <property type="evidence" value="ECO:0007669"/>
    <property type="project" value="InterPro"/>
</dbReference>
<dbReference type="SUPFAM" id="SSF56645">
    <property type="entry name" value="Acyl-CoA dehydrogenase NM domain-like"/>
    <property type="match status" value="1"/>
</dbReference>
<dbReference type="InterPro" id="IPR036250">
    <property type="entry name" value="AcylCo_DH-like_C"/>
</dbReference>
<dbReference type="Gene3D" id="1.20.140.10">
    <property type="entry name" value="Butyryl-CoA Dehydrogenase, subunit A, domain 3"/>
    <property type="match status" value="2"/>
</dbReference>
<feature type="domain" description="Acyl-CoA dehydrogenase-like C-terminal" evidence="12">
    <location>
        <begin position="469"/>
        <end position="504"/>
    </location>
</feature>
<dbReference type="InterPro" id="IPR009100">
    <property type="entry name" value="AcylCoA_DH/oxidase_NM_dom_sf"/>
</dbReference>
<evidence type="ECO:0000313" key="13">
    <source>
        <dbReference type="EMBL" id="ORJ59351.1"/>
    </source>
</evidence>
<dbReference type="AlphaFoldDB" id="A0A1X0Y2B2"/>
<gene>
    <name evidence="13" type="ORF">B5V00_10350</name>
</gene>
<dbReference type="Proteomes" id="UP000193136">
    <property type="component" value="Unassembled WGS sequence"/>
</dbReference>
<evidence type="ECO:0000256" key="5">
    <source>
        <dbReference type="ARBA" id="ARBA00022827"/>
    </source>
</evidence>
<accession>A0A1X0Y2B2</accession>
<comment type="similarity">
    <text evidence="2 8">Belongs to the acyl-CoA dehydrogenase family.</text>
</comment>
<evidence type="ECO:0000256" key="2">
    <source>
        <dbReference type="ARBA" id="ARBA00009347"/>
    </source>
</evidence>
<evidence type="ECO:0000259" key="11">
    <source>
        <dbReference type="Pfam" id="PF02771"/>
    </source>
</evidence>
<keyword evidence="5 8" id="KW-0274">FAD</keyword>
<evidence type="ECO:0000256" key="4">
    <source>
        <dbReference type="ARBA" id="ARBA00022630"/>
    </source>
</evidence>
<comment type="catalytic activity">
    <reaction evidence="7">
        <text>a 2,3-saturated acyl-CoA + A = a 2,3-dehydroacyl-CoA + AH2</text>
        <dbReference type="Rhea" id="RHEA:48608"/>
        <dbReference type="ChEBI" id="CHEBI:13193"/>
        <dbReference type="ChEBI" id="CHEBI:17499"/>
        <dbReference type="ChEBI" id="CHEBI:60015"/>
        <dbReference type="ChEBI" id="CHEBI:65111"/>
    </reaction>
</comment>
<comment type="caution">
    <text evidence="13">The sequence shown here is derived from an EMBL/GenBank/DDBJ whole genome shotgun (WGS) entry which is preliminary data.</text>
</comment>
<name>A0A1X0Y2B2_9BACT</name>
<organism evidence="13 14">
    <name type="scientific">Geothermobacter hydrogeniphilus</name>
    <dbReference type="NCBI Taxonomy" id="1969733"/>
    <lineage>
        <taxon>Bacteria</taxon>
        <taxon>Pseudomonadati</taxon>
        <taxon>Thermodesulfobacteriota</taxon>
        <taxon>Desulfuromonadia</taxon>
        <taxon>Desulfuromonadales</taxon>
        <taxon>Geothermobacteraceae</taxon>
        <taxon>Geothermobacter</taxon>
    </lineage>
</organism>
<dbReference type="Gene3D" id="2.40.110.10">
    <property type="entry name" value="Butyryl-CoA Dehydrogenase, subunit A, domain 2"/>
    <property type="match status" value="1"/>
</dbReference>
<dbReference type="Pfam" id="PF02771">
    <property type="entry name" value="Acyl-CoA_dh_N"/>
    <property type="match status" value="1"/>
</dbReference>
<reference evidence="13 14" key="1">
    <citation type="submission" date="2017-03" db="EMBL/GenBank/DDBJ databases">
        <title>Genome sequence of Geothermobacter sp. EPR-M, Deep-Sea Iron Reducer.</title>
        <authorList>
            <person name="Tully B."/>
            <person name="Savalia P."/>
            <person name="Abuyen K."/>
            <person name="Baughan C."/>
            <person name="Romero E."/>
            <person name="Ronkowski C."/>
            <person name="Torres B."/>
            <person name="Tremblay J."/>
            <person name="Trujillo A."/>
            <person name="Tyler M."/>
            <person name="Perez-Rodriguez I."/>
            <person name="Amend J."/>
        </authorList>
    </citation>
    <scope>NUCLEOTIDE SEQUENCE [LARGE SCALE GENOMIC DNA]</scope>
    <source>
        <strain evidence="13 14">EPR-M</strain>
    </source>
</reference>
<dbReference type="InterPro" id="IPR046373">
    <property type="entry name" value="Acyl-CoA_Oxase/DH_mid-dom_sf"/>
</dbReference>
<dbReference type="InterPro" id="IPR006091">
    <property type="entry name" value="Acyl-CoA_Oxase/DH_mid-dom"/>
</dbReference>
<dbReference type="Pfam" id="PF00441">
    <property type="entry name" value="Acyl-CoA_dh_1"/>
    <property type="match status" value="1"/>
</dbReference>
<sequence length="576" mass="62678">MMSALPAGGEFLLRPPAIAPFVPEDFTSEQRQIAATTEAFINNEILPDLDRLEQQDFELLREKLCRCAELGLFLVDIPEEYGGLELDKATSMLVAETIGPSGSFAITSSGQTGIGSLPLVYYGTAEQKQKYLEKLTSGAWIGAYCLTEPDCGSDPLSARATAVLSEDGSCYILNGVKQFITNAAFANLFTVFAKIDGRQFSAFLVERQTAGLSIGREEQKMGLKGTSTAQVILENVRVPVGNLLGEAGKGHKIAFNVLNIGRLKLAATVVGAAKGALAEAAGYAGERKQFGRRLIEFGAIGEKLADMSAALFAAESVLYRVAGLLDARIAALDRGGDDYYQRYQQAIEEYAGECAIAKVFCSETLAQVADEALQIHGGYGYIRDYPVERFYRDQRINRIFEGTNEINRMLIPTLLLRRADEGRLDLWPRAQAVKDAWDSDKREETGQELLTNVRTLYLLLLASVRERRGEQEILLALGDMAIDIFALESSLLRVRRAGAGASAQKRSLLEAAAVINHFEIAGRLRQSALRLNAYGSDDPEMLPGQIERLCRCPGTGLLAAKRSLAAATGEAGGYLF</sequence>
<evidence type="ECO:0000259" key="12">
    <source>
        <dbReference type="Pfam" id="PF21263"/>
    </source>
</evidence>
<dbReference type="GO" id="GO:0003995">
    <property type="term" value="F:acyl-CoA dehydrogenase activity"/>
    <property type="evidence" value="ECO:0007669"/>
    <property type="project" value="InterPro"/>
</dbReference>
<evidence type="ECO:0000313" key="14">
    <source>
        <dbReference type="Proteomes" id="UP000193136"/>
    </source>
</evidence>
<dbReference type="PANTHER" id="PTHR43884">
    <property type="entry name" value="ACYL-COA DEHYDROGENASE"/>
    <property type="match status" value="1"/>
</dbReference>
<comment type="cofactor">
    <cofactor evidence="1 8">
        <name>FAD</name>
        <dbReference type="ChEBI" id="CHEBI:57692"/>
    </cofactor>
</comment>